<evidence type="ECO:0000313" key="2">
    <source>
        <dbReference type="EMBL" id="RNL19933.1"/>
    </source>
</evidence>
<comment type="caution">
    <text evidence="2">The sequence shown here is derived from an EMBL/GenBank/DDBJ whole genome shotgun (WGS) entry which is preliminary data.</text>
</comment>
<keyword evidence="1" id="KW-1133">Transmembrane helix</keyword>
<sequence length="290" mass="32629">MKAIDVISRTIDARPDRESIRWIDSTHMKQYRFLSIAGLTGCFVCLFGPMASLPVWLQLLGLGVGIACIVFRTTARKRFEDGIASMLDMKCDPALYCRWTLAFLAAGRPTGSYVRGVWNYAYGLMWQGRWHDAIKLVRTIEPDMSDPGVAFAYDSFMADCAFALRDPDKLTSYIQAMKRIPNRRVAKEAYEHAAELEPLRDLLLLERDGKFDEASAIVDRILADQGLLPIERLLATLHKAECCTDPAEKRSLLDYVIANGGTTWCVARARELQARLAAQQAYAPEIESVR</sequence>
<feature type="transmembrane region" description="Helical" evidence="1">
    <location>
        <begin position="31"/>
        <end position="49"/>
    </location>
</feature>
<dbReference type="EMBL" id="QICB01000003">
    <property type="protein sequence ID" value="RNL19933.1"/>
    <property type="molecule type" value="Genomic_DNA"/>
</dbReference>
<protein>
    <recommendedName>
        <fullName evidence="4">Tetratricopeptide repeat protein</fullName>
    </recommendedName>
</protein>
<dbReference type="AlphaFoldDB" id="A0A3N0AF64"/>
<evidence type="ECO:0000313" key="3">
    <source>
        <dbReference type="Proteomes" id="UP000267368"/>
    </source>
</evidence>
<evidence type="ECO:0008006" key="4">
    <source>
        <dbReference type="Google" id="ProtNLM"/>
    </source>
</evidence>
<dbReference type="InterPro" id="IPR011990">
    <property type="entry name" value="TPR-like_helical_dom_sf"/>
</dbReference>
<gene>
    <name evidence="2" type="ORF">DMP07_06140</name>
</gene>
<keyword evidence="1" id="KW-0472">Membrane</keyword>
<dbReference type="RefSeq" id="WP_123198253.1">
    <property type="nucleotide sequence ID" value="NZ_QICB01000003.1"/>
</dbReference>
<keyword evidence="3" id="KW-1185">Reference proteome</keyword>
<reference evidence="3" key="1">
    <citation type="submission" date="2018-05" db="EMBL/GenBank/DDBJ databases">
        <title>Genome Sequencing of selected type strains of the family Eggerthellaceae.</title>
        <authorList>
            <person name="Danylec N."/>
            <person name="Stoll D.A."/>
            <person name="Doetsch A."/>
            <person name="Huch M."/>
        </authorList>
    </citation>
    <scope>NUCLEOTIDE SEQUENCE [LARGE SCALE GENOMIC DNA]</scope>
    <source>
        <strain evidence="3">DSM 17537</strain>
    </source>
</reference>
<feature type="transmembrane region" description="Helical" evidence="1">
    <location>
        <begin position="55"/>
        <end position="75"/>
    </location>
</feature>
<dbReference type="OrthoDB" id="3174943at2"/>
<accession>A0A3N0AF64</accession>
<dbReference type="Gene3D" id="1.25.40.10">
    <property type="entry name" value="Tetratricopeptide repeat domain"/>
    <property type="match status" value="1"/>
</dbReference>
<name>A0A3N0AF64_9ACTN</name>
<proteinExistence type="predicted"/>
<keyword evidence="1" id="KW-0812">Transmembrane</keyword>
<evidence type="ECO:0000256" key="1">
    <source>
        <dbReference type="SAM" id="Phobius"/>
    </source>
</evidence>
<dbReference type="Proteomes" id="UP000267368">
    <property type="component" value="Unassembled WGS sequence"/>
</dbReference>
<organism evidence="2 3">
    <name type="scientific">Slackia faecicanis</name>
    <dbReference type="NCBI Taxonomy" id="255723"/>
    <lineage>
        <taxon>Bacteria</taxon>
        <taxon>Bacillati</taxon>
        <taxon>Actinomycetota</taxon>
        <taxon>Coriobacteriia</taxon>
        <taxon>Eggerthellales</taxon>
        <taxon>Eggerthellaceae</taxon>
        <taxon>Slackia</taxon>
    </lineage>
</organism>